<keyword evidence="4" id="KW-0645">Protease</keyword>
<dbReference type="InterPro" id="IPR003323">
    <property type="entry name" value="OTU_dom"/>
</dbReference>
<dbReference type="OMA" id="EDFHGTF"/>
<dbReference type="InterPro" id="IPR038765">
    <property type="entry name" value="Papain-like_cys_pep_sf"/>
</dbReference>
<dbReference type="GO" id="GO:0043130">
    <property type="term" value="F:ubiquitin binding"/>
    <property type="evidence" value="ECO:0007669"/>
    <property type="project" value="TreeGrafter"/>
</dbReference>
<dbReference type="GO" id="GO:0071108">
    <property type="term" value="P:protein K48-linked deubiquitination"/>
    <property type="evidence" value="ECO:0007669"/>
    <property type="project" value="TreeGrafter"/>
</dbReference>
<dbReference type="GO" id="GO:0004843">
    <property type="term" value="F:cysteine-type deubiquitinase activity"/>
    <property type="evidence" value="ECO:0007669"/>
    <property type="project" value="UniProtKB-EC"/>
</dbReference>
<dbReference type="GO" id="GO:0006508">
    <property type="term" value="P:proteolysis"/>
    <property type="evidence" value="ECO:0007669"/>
    <property type="project" value="UniProtKB-KW"/>
</dbReference>
<keyword evidence="7" id="KW-0788">Thiol protease</keyword>
<evidence type="ECO:0000313" key="10">
    <source>
        <dbReference type="WBParaSite" id="nRc.2.0.1.t42526-RA"/>
    </source>
</evidence>
<dbReference type="InterPro" id="IPR019400">
    <property type="entry name" value="Peptidase_C65_otubain"/>
</dbReference>
<feature type="domain" description="OTU" evidence="8">
    <location>
        <begin position="76"/>
        <end position="281"/>
    </location>
</feature>
<comment type="catalytic activity">
    <reaction evidence="1">
        <text>Thiol-dependent hydrolysis of ester, thioester, amide, peptide and isopeptide bonds formed by the C-terminal Gly of ubiquitin (a 76-residue protein attached to proteins as an intracellular targeting signal).</text>
        <dbReference type="EC" id="3.4.19.12"/>
    </reaction>
</comment>
<dbReference type="GO" id="GO:0005634">
    <property type="term" value="C:nucleus"/>
    <property type="evidence" value="ECO:0007669"/>
    <property type="project" value="TreeGrafter"/>
</dbReference>
<accession>A0A915KUC1</accession>
<keyword evidence="5" id="KW-0833">Ubl conjugation pathway</keyword>
<protein>
    <recommendedName>
        <fullName evidence="3">ubiquitinyl hydrolase 1</fullName>
        <ecNumber evidence="3">3.4.19.12</ecNumber>
    </recommendedName>
</protein>
<dbReference type="SUPFAM" id="SSF54001">
    <property type="entry name" value="Cysteine proteinases"/>
    <property type="match status" value="1"/>
</dbReference>
<evidence type="ECO:0000256" key="1">
    <source>
        <dbReference type="ARBA" id="ARBA00000707"/>
    </source>
</evidence>
<evidence type="ECO:0000256" key="5">
    <source>
        <dbReference type="ARBA" id="ARBA00022786"/>
    </source>
</evidence>
<dbReference type="InterPro" id="IPR042468">
    <property type="entry name" value="Peptidase_C65_otubain_sub1"/>
</dbReference>
<evidence type="ECO:0000313" key="9">
    <source>
        <dbReference type="Proteomes" id="UP000887565"/>
    </source>
</evidence>
<proteinExistence type="inferred from homology"/>
<evidence type="ECO:0000256" key="4">
    <source>
        <dbReference type="ARBA" id="ARBA00022670"/>
    </source>
</evidence>
<dbReference type="Pfam" id="PF10275">
    <property type="entry name" value="Peptidase_C65"/>
    <property type="match status" value="1"/>
</dbReference>
<reference evidence="10" key="1">
    <citation type="submission" date="2022-11" db="UniProtKB">
        <authorList>
            <consortium name="WormBaseParasite"/>
        </authorList>
    </citation>
    <scope>IDENTIFICATION</scope>
</reference>
<dbReference type="Gene3D" id="1.20.1300.20">
    <property type="entry name" value="Peptidase C65 Otubain, subdomain 2"/>
    <property type="match status" value="1"/>
</dbReference>
<evidence type="ECO:0000256" key="7">
    <source>
        <dbReference type="ARBA" id="ARBA00022807"/>
    </source>
</evidence>
<evidence type="ECO:0000256" key="2">
    <source>
        <dbReference type="ARBA" id="ARBA00006579"/>
    </source>
</evidence>
<keyword evidence="6" id="KW-0378">Hydrolase</keyword>
<dbReference type="FunFam" id="1.20.1300.20:FF:000001">
    <property type="entry name" value="Ubiquitin thioesterase OTUB1"/>
    <property type="match status" value="1"/>
</dbReference>
<name>A0A915KUC1_ROMCU</name>
<evidence type="ECO:0000256" key="6">
    <source>
        <dbReference type="ARBA" id="ARBA00022801"/>
    </source>
</evidence>
<comment type="similarity">
    <text evidence="2">Belongs to the peptidase C65 family.</text>
</comment>
<dbReference type="PROSITE" id="PS50802">
    <property type="entry name" value="OTU"/>
    <property type="match status" value="1"/>
</dbReference>
<dbReference type="EC" id="3.4.19.12" evidence="3"/>
<sequence>MTKTPDMKLVDQIAEDSNTNIDEATQQQQKAIEDEIAVQQPLVAEKTPISGVENEYIATGNTIFQAKARDLATRYKFIRRIRGDGNCFYRALAFAQCERLLGDQIVRKKFMNEVQSWKNRLLKLGFPEMTTEDFCDTFFDTVSKFQTEEDVTNVFCNQAESNYLVVFMRLVTSGYLQENAESYADFVEGDMTLKQYCALEIEPMDKECDHLCIVALTKAMGKLRGQLYFAVRHLMSGCYTSRRTGMLRASNAVRFIALIKEQLNHNTVLRVTLISSHIMFV</sequence>
<evidence type="ECO:0000259" key="8">
    <source>
        <dbReference type="PROSITE" id="PS50802"/>
    </source>
</evidence>
<evidence type="ECO:0000256" key="3">
    <source>
        <dbReference type="ARBA" id="ARBA00012759"/>
    </source>
</evidence>
<dbReference type="WBParaSite" id="nRc.2.0.1.t42526-RA">
    <property type="protein sequence ID" value="nRc.2.0.1.t42526-RA"/>
    <property type="gene ID" value="nRc.2.0.1.g42526"/>
</dbReference>
<dbReference type="PANTHER" id="PTHR12931">
    <property type="entry name" value="UBIQUITIN THIOLESTERASE PROTEIN OTUB"/>
    <property type="match status" value="1"/>
</dbReference>
<dbReference type="Proteomes" id="UP000887565">
    <property type="component" value="Unplaced"/>
</dbReference>
<dbReference type="PANTHER" id="PTHR12931:SF15">
    <property type="entry name" value="UBIQUITIN THIOESTERASE OTUBAIN-LIKE"/>
    <property type="match status" value="1"/>
</dbReference>
<dbReference type="Gene3D" id="3.30.200.60">
    <property type="entry name" value="Peptidase C65 Otubain, subdomain 1"/>
    <property type="match status" value="1"/>
</dbReference>
<dbReference type="AlphaFoldDB" id="A0A915KUC1"/>
<dbReference type="InterPro" id="IPR042467">
    <property type="entry name" value="Peptidase_C65_otubain_sub2"/>
</dbReference>
<keyword evidence="9" id="KW-1185">Reference proteome</keyword>
<organism evidence="9 10">
    <name type="scientific">Romanomermis culicivorax</name>
    <name type="common">Nematode worm</name>
    <dbReference type="NCBI Taxonomy" id="13658"/>
    <lineage>
        <taxon>Eukaryota</taxon>
        <taxon>Metazoa</taxon>
        <taxon>Ecdysozoa</taxon>
        <taxon>Nematoda</taxon>
        <taxon>Enoplea</taxon>
        <taxon>Dorylaimia</taxon>
        <taxon>Mermithida</taxon>
        <taxon>Mermithoidea</taxon>
        <taxon>Mermithidae</taxon>
        <taxon>Romanomermis</taxon>
    </lineage>
</organism>